<sequence length="146" mass="15670">QLQAGFLSLTGAILTGGSFYCGLAGLLADLFCVSMVHQPACPFTLKQIDMAPFYMGLFHSGSGRSSQASSPDVKAKSRPDPSARLALDAVPLGFIVGHLPWSAGPFDFGGFRLVTASPVRRLFDCRHRYRDATRWRSSASCRGGAE</sequence>
<reference evidence="3" key="1">
    <citation type="submission" date="2016-11" db="UniProtKB">
        <authorList>
            <consortium name="WormBaseParasite"/>
        </authorList>
    </citation>
    <scope>IDENTIFICATION</scope>
</reference>
<name>A0A1I8FEC2_9PLAT</name>
<feature type="transmembrane region" description="Helical" evidence="1">
    <location>
        <begin position="6"/>
        <end position="28"/>
    </location>
</feature>
<keyword evidence="1" id="KW-0472">Membrane</keyword>
<evidence type="ECO:0000313" key="2">
    <source>
        <dbReference type="Proteomes" id="UP000095280"/>
    </source>
</evidence>
<keyword evidence="1" id="KW-0812">Transmembrane</keyword>
<dbReference type="Proteomes" id="UP000095280">
    <property type="component" value="Unplaced"/>
</dbReference>
<accession>A0A1I8FEC2</accession>
<proteinExistence type="predicted"/>
<keyword evidence="2" id="KW-1185">Reference proteome</keyword>
<evidence type="ECO:0000313" key="3">
    <source>
        <dbReference type="WBParaSite" id="maker-unitig_31524-snap-gene-0.3-mRNA-1"/>
    </source>
</evidence>
<organism evidence="2 3">
    <name type="scientific">Macrostomum lignano</name>
    <dbReference type="NCBI Taxonomy" id="282301"/>
    <lineage>
        <taxon>Eukaryota</taxon>
        <taxon>Metazoa</taxon>
        <taxon>Spiralia</taxon>
        <taxon>Lophotrochozoa</taxon>
        <taxon>Platyhelminthes</taxon>
        <taxon>Rhabditophora</taxon>
        <taxon>Macrostomorpha</taxon>
        <taxon>Macrostomida</taxon>
        <taxon>Macrostomidae</taxon>
        <taxon>Macrostomum</taxon>
    </lineage>
</organism>
<protein>
    <submittedName>
        <fullName evidence="3">Derlin</fullName>
    </submittedName>
</protein>
<evidence type="ECO:0000256" key="1">
    <source>
        <dbReference type="SAM" id="Phobius"/>
    </source>
</evidence>
<dbReference type="AlphaFoldDB" id="A0A1I8FEC2"/>
<dbReference type="WBParaSite" id="maker-unitig_31524-snap-gene-0.3-mRNA-1">
    <property type="protein sequence ID" value="maker-unitig_31524-snap-gene-0.3-mRNA-1"/>
    <property type="gene ID" value="maker-unitig_31524-snap-gene-0.3"/>
</dbReference>
<keyword evidence="1" id="KW-1133">Transmembrane helix</keyword>